<reference evidence="1" key="1">
    <citation type="submission" date="2023-07" db="EMBL/GenBank/DDBJ databases">
        <title>Genome content predicts the carbon catabolic preferences of heterotrophic bacteria.</title>
        <authorList>
            <person name="Gralka M."/>
        </authorList>
    </citation>
    <scope>NUCLEOTIDE SEQUENCE</scope>
    <source>
        <strain evidence="1">I3M17_2</strain>
    </source>
</reference>
<protein>
    <submittedName>
        <fullName evidence="1">Helix-turn-helix domain-containing protein</fullName>
    </submittedName>
</protein>
<proteinExistence type="predicted"/>
<dbReference type="RefSeq" id="WP_216063888.1">
    <property type="nucleotide sequence ID" value="NZ_JAHKPP010000023.1"/>
</dbReference>
<dbReference type="AlphaFoldDB" id="A0AAW7X2E9"/>
<name>A0AAW7X2E9_9GAMM</name>
<evidence type="ECO:0000313" key="2">
    <source>
        <dbReference type="Proteomes" id="UP001169760"/>
    </source>
</evidence>
<comment type="caution">
    <text evidence="1">The sequence shown here is derived from an EMBL/GenBank/DDBJ whole genome shotgun (WGS) entry which is preliminary data.</text>
</comment>
<dbReference type="EMBL" id="JAUOPB010000002">
    <property type="protein sequence ID" value="MDO6421554.1"/>
    <property type="molecule type" value="Genomic_DNA"/>
</dbReference>
<evidence type="ECO:0000313" key="1">
    <source>
        <dbReference type="EMBL" id="MDO6421554.1"/>
    </source>
</evidence>
<sequence length="77" mass="8702">MEVEDLSIPFKHALVPPVSSQAQFASWVGVSDDTVRGWVENRTLPTVKIGRQRFICLKTYLQEVESGKTIFNSGDYK</sequence>
<gene>
    <name evidence="1" type="ORF">Q4521_03625</name>
</gene>
<accession>A0AAW7X2E9</accession>
<organism evidence="1 2">
    <name type="scientific">Saccharophagus degradans</name>
    <dbReference type="NCBI Taxonomy" id="86304"/>
    <lineage>
        <taxon>Bacteria</taxon>
        <taxon>Pseudomonadati</taxon>
        <taxon>Pseudomonadota</taxon>
        <taxon>Gammaproteobacteria</taxon>
        <taxon>Cellvibrionales</taxon>
        <taxon>Cellvibrionaceae</taxon>
        <taxon>Saccharophagus</taxon>
    </lineage>
</organism>
<dbReference type="Proteomes" id="UP001169760">
    <property type="component" value="Unassembled WGS sequence"/>
</dbReference>